<dbReference type="PANTHER" id="PTHR43630">
    <property type="entry name" value="POLY-BETA-1,6-N-ACETYL-D-GLUCOSAMINE SYNTHASE"/>
    <property type="match status" value="1"/>
</dbReference>
<dbReference type="PANTHER" id="PTHR43630:SF2">
    <property type="entry name" value="GLYCOSYLTRANSFERASE"/>
    <property type="match status" value="1"/>
</dbReference>
<gene>
    <name evidence="2" type="ORF">C5B42_02060</name>
</gene>
<dbReference type="InterPro" id="IPR029044">
    <property type="entry name" value="Nucleotide-diphossugar_trans"/>
</dbReference>
<accession>A0A317JQA5</accession>
<organism evidence="2 3">
    <name type="scientific">Candidatus Cerribacteria bacterium 'Amazon FNV 2010 28 9'</name>
    <dbReference type="NCBI Taxonomy" id="2081795"/>
    <lineage>
        <taxon>Bacteria</taxon>
        <taxon>Candidatus Cerribacteria</taxon>
    </lineage>
</organism>
<dbReference type="Proteomes" id="UP000246104">
    <property type="component" value="Unassembled WGS sequence"/>
</dbReference>
<reference evidence="2 3" key="1">
    <citation type="submission" date="2018-02" db="EMBL/GenBank/DDBJ databases">
        <title>Genomic Reconstructions from Amazon Rainforest and Pasture Soil Reveal Novel Insights into the Physiology of Candidate Phyla in Tropical Sites.</title>
        <authorList>
            <person name="Kroeger M.E."/>
            <person name="Delmont T."/>
            <person name="Eren A.M."/>
            <person name="Guo J."/>
            <person name="Meyer K.M."/>
            <person name="Khan K."/>
            <person name="Rodrigues J.L.M."/>
            <person name="Bohannan B.J.M."/>
            <person name="Tringe S."/>
            <person name="Borges C.D."/>
            <person name="Tiedje J."/>
            <person name="Tsai S.M."/>
            <person name="Nusslein K."/>
        </authorList>
    </citation>
    <scope>NUCLEOTIDE SEQUENCE [LARGE SCALE GENOMIC DNA]</scope>
    <source>
        <strain evidence="2">Amazon FNV 2010 28 9</strain>
    </source>
</reference>
<dbReference type="CDD" id="cd02511">
    <property type="entry name" value="Beta4Glucosyltransferase"/>
    <property type="match status" value="1"/>
</dbReference>
<dbReference type="AlphaFoldDB" id="A0A317JQA5"/>
<evidence type="ECO:0000313" key="2">
    <source>
        <dbReference type="EMBL" id="PWU23713.1"/>
    </source>
</evidence>
<name>A0A317JQA5_9BACT</name>
<dbReference type="Pfam" id="PF00535">
    <property type="entry name" value="Glycos_transf_2"/>
    <property type="match status" value="1"/>
</dbReference>
<comment type="caution">
    <text evidence="2">The sequence shown here is derived from an EMBL/GenBank/DDBJ whole genome shotgun (WGS) entry which is preliminary data.</text>
</comment>
<dbReference type="Gene3D" id="3.90.550.10">
    <property type="entry name" value="Spore Coat Polysaccharide Biosynthesis Protein SpsA, Chain A"/>
    <property type="match status" value="1"/>
</dbReference>
<dbReference type="EMBL" id="PSRQ01000024">
    <property type="protein sequence ID" value="PWU23713.1"/>
    <property type="molecule type" value="Genomic_DNA"/>
</dbReference>
<protein>
    <recommendedName>
        <fullName evidence="1">Glycosyltransferase 2-like domain-containing protein</fullName>
    </recommendedName>
</protein>
<dbReference type="SUPFAM" id="SSF53448">
    <property type="entry name" value="Nucleotide-diphospho-sugar transferases"/>
    <property type="match status" value="1"/>
</dbReference>
<sequence length="270" mass="30993">MFQINNLQQQPFDWNNMNLPLTIVIINKNSEQTLTATLGSLSFASSILIADDGSTDRSREIAREFGTKVISLHPTHSFAQKRNEALSHVTTPWTFFIDSDEICTQELAASITDIVTSEHSADGYYIHRNDVFMGVPLLYGETGHMWLLRLARTDSGIWERDVHEVWKVNGTIRKIKQGILLHAPHPTLDSFFSMVNIYTELEVKERSKHPPSLFALYLQVWSFPLAKFFVNVCVRQGWRDGFEGIAHAYCMSIYSLVVRIKMIEYLRKHS</sequence>
<dbReference type="InterPro" id="IPR001173">
    <property type="entry name" value="Glyco_trans_2-like"/>
</dbReference>
<evidence type="ECO:0000259" key="1">
    <source>
        <dbReference type="Pfam" id="PF00535"/>
    </source>
</evidence>
<evidence type="ECO:0000313" key="3">
    <source>
        <dbReference type="Proteomes" id="UP000246104"/>
    </source>
</evidence>
<feature type="domain" description="Glycosyltransferase 2-like" evidence="1">
    <location>
        <begin position="22"/>
        <end position="108"/>
    </location>
</feature>
<proteinExistence type="predicted"/>